<evidence type="ECO:0000256" key="8">
    <source>
        <dbReference type="HAMAP-Rule" id="MF_01897"/>
    </source>
</evidence>
<dbReference type="Gene3D" id="3.30.1360.40">
    <property type="match status" value="1"/>
</dbReference>
<evidence type="ECO:0000256" key="2">
    <source>
        <dbReference type="ARBA" id="ARBA00008263"/>
    </source>
</evidence>
<evidence type="ECO:0000256" key="1">
    <source>
        <dbReference type="ARBA" id="ARBA00000185"/>
    </source>
</evidence>
<dbReference type="NCBIfam" id="TIGR01063">
    <property type="entry name" value="gyrA"/>
    <property type="match status" value="1"/>
</dbReference>
<dbReference type="NCBIfam" id="NF004044">
    <property type="entry name" value="PRK05561.1"/>
    <property type="match status" value="1"/>
</dbReference>
<dbReference type="RefSeq" id="WP_349218123.1">
    <property type="nucleotide sequence ID" value="NZ_JBBMFD010000003.1"/>
</dbReference>
<dbReference type="PANTHER" id="PTHR43493">
    <property type="entry name" value="DNA GYRASE/TOPOISOMERASE SUBUNIT A"/>
    <property type="match status" value="1"/>
</dbReference>
<dbReference type="SUPFAM" id="SSF56719">
    <property type="entry name" value="Type II DNA topoisomerase"/>
    <property type="match status" value="1"/>
</dbReference>
<keyword evidence="8" id="KW-0963">Cytoplasm</keyword>
<evidence type="ECO:0000256" key="10">
    <source>
        <dbReference type="SAM" id="Coils"/>
    </source>
</evidence>
<dbReference type="InterPro" id="IPR035516">
    <property type="entry name" value="Gyrase/topoIV_suA_C"/>
</dbReference>
<dbReference type="EC" id="5.6.2.2" evidence="8"/>
<keyword evidence="7 8" id="KW-0413">Isomerase</keyword>
<evidence type="ECO:0000256" key="4">
    <source>
        <dbReference type="ARBA" id="ARBA00022840"/>
    </source>
</evidence>
<comment type="subunit">
    <text evidence="8">Heterotetramer, composed of two GyrA and two GyrB chains. In the heterotetramer, GyrA contains the active site tyrosine that forms a transient covalent intermediate with DNA, while GyrB binds cofactors and catalyzes ATP hydrolysis.</text>
</comment>
<reference evidence="13 14" key="1">
    <citation type="submission" date="2024-03" db="EMBL/GenBank/DDBJ databases">
        <title>Human intestinal bacterial collection.</title>
        <authorList>
            <person name="Pauvert C."/>
            <person name="Hitch T.C.A."/>
            <person name="Clavel T."/>
        </authorList>
    </citation>
    <scope>NUCLEOTIDE SEQUENCE [LARGE SCALE GENOMIC DNA]</scope>
    <source>
        <strain evidence="13 14">CLA-JM-H44</strain>
    </source>
</reference>
<dbReference type="Proteomes" id="UP001489509">
    <property type="component" value="Unassembled WGS sequence"/>
</dbReference>
<feature type="compositionally biased region" description="Acidic residues" evidence="11">
    <location>
        <begin position="820"/>
        <end position="850"/>
    </location>
</feature>
<dbReference type="InterPro" id="IPR013758">
    <property type="entry name" value="Topo_IIA_A/C_ab"/>
</dbReference>
<dbReference type="InterPro" id="IPR013757">
    <property type="entry name" value="Topo_IIA_A_a_sf"/>
</dbReference>
<keyword evidence="10" id="KW-0175">Coiled coil</keyword>
<dbReference type="Pfam" id="PF03989">
    <property type="entry name" value="DNA_gyraseA_C"/>
    <property type="match status" value="6"/>
</dbReference>
<dbReference type="InterPro" id="IPR013760">
    <property type="entry name" value="Topo_IIA-like_dom_sf"/>
</dbReference>
<gene>
    <name evidence="8 13" type="primary">gyrA</name>
    <name evidence="13" type="ORF">WMO26_03340</name>
</gene>
<dbReference type="InterPro" id="IPR005743">
    <property type="entry name" value="GyrA"/>
</dbReference>
<dbReference type="CDD" id="cd00187">
    <property type="entry name" value="TOP4c"/>
    <property type="match status" value="1"/>
</dbReference>
<dbReference type="EMBL" id="JBBMFD010000003">
    <property type="protein sequence ID" value="MEQ2439857.1"/>
    <property type="molecule type" value="Genomic_DNA"/>
</dbReference>
<dbReference type="NCBIfam" id="NF004043">
    <property type="entry name" value="PRK05560.1"/>
    <property type="match status" value="1"/>
</dbReference>
<name>A0ABV1DXT8_9FIRM</name>
<keyword evidence="4 8" id="KW-0067">ATP-binding</keyword>
<dbReference type="Gene3D" id="2.120.10.90">
    <property type="entry name" value="DNA gyrase/topoisomerase IV, subunit A, C-terminal"/>
    <property type="match status" value="1"/>
</dbReference>
<evidence type="ECO:0000313" key="14">
    <source>
        <dbReference type="Proteomes" id="UP001489509"/>
    </source>
</evidence>
<comment type="subcellular location">
    <subcellularLocation>
        <location evidence="8">Cytoplasm</location>
    </subcellularLocation>
</comment>
<dbReference type="InterPro" id="IPR002205">
    <property type="entry name" value="Topo_IIA_dom_A"/>
</dbReference>
<keyword evidence="14" id="KW-1185">Reference proteome</keyword>
<evidence type="ECO:0000256" key="9">
    <source>
        <dbReference type="PROSITE-ProRule" id="PRU01384"/>
    </source>
</evidence>
<feature type="domain" description="Topo IIA-type catalytic" evidence="12">
    <location>
        <begin position="34"/>
        <end position="498"/>
    </location>
</feature>
<comment type="catalytic activity">
    <reaction evidence="1 8 9">
        <text>ATP-dependent breakage, passage and rejoining of double-stranded DNA.</text>
        <dbReference type="EC" id="5.6.2.2"/>
    </reaction>
</comment>
<evidence type="ECO:0000256" key="11">
    <source>
        <dbReference type="SAM" id="MobiDB-lite"/>
    </source>
</evidence>
<comment type="similarity">
    <text evidence="2 8">Belongs to the type II topoisomerase GyrA/ParC subunit family.</text>
</comment>
<evidence type="ECO:0000256" key="3">
    <source>
        <dbReference type="ARBA" id="ARBA00022741"/>
    </source>
</evidence>
<feature type="coiled-coil region" evidence="10">
    <location>
        <begin position="436"/>
        <end position="477"/>
    </location>
</feature>
<dbReference type="PROSITE" id="PS52040">
    <property type="entry name" value="TOPO_IIA"/>
    <property type="match status" value="1"/>
</dbReference>
<sequence length="850" mass="94972">MELEGKRIIQVDIEKEMKKSYLDYSMSVIVGRALPDVRDGLKPVHRRILYTMHENGLTPEKAYRKCADTVGSVLGRYHPHGDASVYDALVRMAQDFSLRYMLVDGHGNFGSVDGDPPAAYRYTEARMGKLAIPMLTDIEKETVNFLPNYDDRLKEPEVLPSRFPNLLANGSTGIAVGMATNIPPHNLGEVIDAMCLLIDNPEANLNDLMDCIQGPDFPTGGVIMGRSGIRAAYGTGRGRILVRAKAEIAQTHTGRYQIIVTELPYQVNKARLIENIADLVKEKRIEGISNIDDHSDREGMRIVIDLKREANPQVVLNQLYRFTQMQATFGAIMLALADGQPKVMTLKEMLEHYIKFQVEVITRRTQFDLRKAQERAHILEALCKALDFIDEVVDILKTSPNIAEGKQRLMDRFAFDDVQASAIVQMTLGRLTGLERQKLEDELAELHAKIDEFHAILSSEERRRSIVKEEAMELKEKFADPRRTEICAVSGEVDIEDLIEEEECVLTITRFGYIKRLPVDTYKAQKRGGRGISGMTRREEDYAEEMFTCSTHDYVLFLTNTGRLYRLKGYEVPEGTRTSKGVNMANVLPLTPEERVNAMIQVGKDTRDGYLVMVTRKGLIKRCALKLFENVRKSGVRAIELNEGDDLAWVRLTSGGDKLIIATRKGMAIRIDENDVRPMGRGARGVKAIQLAAGDEVAGMARTRPGGTLLTVTETGYGRRSEIGDYRLQSRGGKGLINYRTALYGDVAAIKVVDDDDDVMMISSDGVVIRVAVKDLRVLARPAKGVRVMRIDPDSETKLVSIARTPHEDDEEHEAVIVEGDAEEGAGVTEGEEPEEQTGPEEDEVLNAEE</sequence>
<dbReference type="SUPFAM" id="SSF101904">
    <property type="entry name" value="GyrA/ParC C-terminal domain-like"/>
    <property type="match status" value="1"/>
</dbReference>
<dbReference type="GO" id="GO:0003918">
    <property type="term" value="F:DNA topoisomerase type II (double strand cut, ATP-hydrolyzing) activity"/>
    <property type="evidence" value="ECO:0007669"/>
    <property type="project" value="UniProtKB-EC"/>
</dbReference>
<dbReference type="Gene3D" id="3.90.199.10">
    <property type="entry name" value="Topoisomerase II, domain 5"/>
    <property type="match status" value="1"/>
</dbReference>
<dbReference type="InterPro" id="IPR050220">
    <property type="entry name" value="Type_II_DNA_Topoisomerases"/>
</dbReference>
<keyword evidence="3 8" id="KW-0547">Nucleotide-binding</keyword>
<proteinExistence type="inferred from homology"/>
<dbReference type="HAMAP" id="MF_01897">
    <property type="entry name" value="GyrA"/>
    <property type="match status" value="1"/>
</dbReference>
<dbReference type="Gene3D" id="1.10.268.10">
    <property type="entry name" value="Topoisomerase, domain 3"/>
    <property type="match status" value="1"/>
</dbReference>
<dbReference type="InterPro" id="IPR006691">
    <property type="entry name" value="GyrA/parC_rep"/>
</dbReference>
<keyword evidence="6 8" id="KW-0238">DNA-binding</keyword>
<evidence type="ECO:0000256" key="5">
    <source>
        <dbReference type="ARBA" id="ARBA00023029"/>
    </source>
</evidence>
<keyword evidence="5 8" id="KW-0799">Topoisomerase</keyword>
<evidence type="ECO:0000259" key="12">
    <source>
        <dbReference type="PROSITE" id="PS52040"/>
    </source>
</evidence>
<dbReference type="Pfam" id="PF00521">
    <property type="entry name" value="DNA_topoisoIV"/>
    <property type="match status" value="1"/>
</dbReference>
<organism evidence="13 14">
    <name type="scientific">Solibaculum intestinale</name>
    <dbReference type="NCBI Taxonomy" id="3133165"/>
    <lineage>
        <taxon>Bacteria</taxon>
        <taxon>Bacillati</taxon>
        <taxon>Bacillota</taxon>
        <taxon>Clostridia</taxon>
        <taxon>Eubacteriales</taxon>
        <taxon>Oscillospiraceae</taxon>
        <taxon>Solibaculum</taxon>
    </lineage>
</organism>
<dbReference type="PANTHER" id="PTHR43493:SF5">
    <property type="entry name" value="DNA GYRASE SUBUNIT A, CHLOROPLASTIC_MITOCHONDRIAL"/>
    <property type="match status" value="1"/>
</dbReference>
<accession>A0ABV1DXT8</accession>
<feature type="active site" description="O-(5'-phospho-DNA)-tyrosine intermediate" evidence="8 9">
    <location>
        <position position="122"/>
    </location>
</feature>
<dbReference type="SMART" id="SM00434">
    <property type="entry name" value="TOP4c"/>
    <property type="match status" value="1"/>
</dbReference>
<evidence type="ECO:0000313" key="13">
    <source>
        <dbReference type="EMBL" id="MEQ2439857.1"/>
    </source>
</evidence>
<evidence type="ECO:0000256" key="6">
    <source>
        <dbReference type="ARBA" id="ARBA00023125"/>
    </source>
</evidence>
<feature type="region of interest" description="Disordered" evidence="11">
    <location>
        <begin position="804"/>
        <end position="850"/>
    </location>
</feature>
<feature type="short sequence motif" description="GyrA-box" evidence="8">
    <location>
        <begin position="525"/>
        <end position="531"/>
    </location>
</feature>
<comment type="function">
    <text evidence="8">A type II topoisomerase that negatively supercoils closed circular double-stranded (ds) DNA in an ATP-dependent manner to modulate DNA topology and maintain chromosomes in an underwound state. Negative supercoiling favors strand separation, and DNA replication, transcription, recombination and repair, all of which involve strand separation. Also able to catalyze the interconversion of other topological isomers of dsDNA rings, including catenanes and knotted rings. Type II topoisomerases break and join 2 DNA strands simultaneously in an ATP-dependent manner.</text>
</comment>
<evidence type="ECO:0000256" key="7">
    <source>
        <dbReference type="ARBA" id="ARBA00023235"/>
    </source>
</evidence>
<comment type="miscellaneous">
    <text evidence="8">Few gyrases are as efficient as E.coli at forming negative supercoils. Not all organisms have 2 type II topoisomerases; in organisms with a single type II topoisomerase this enzyme also has to decatenate newly replicated chromosomes.</text>
</comment>
<protein>
    <recommendedName>
        <fullName evidence="8">DNA gyrase subunit A</fullName>
        <ecNumber evidence="8">5.6.2.2</ecNumber>
    </recommendedName>
</protein>
<comment type="caution">
    <text evidence="13">The sequence shown here is derived from an EMBL/GenBank/DDBJ whole genome shotgun (WGS) entry which is preliminary data.</text>
</comment>